<reference evidence="1 2" key="1">
    <citation type="journal article" date="2020" name="Nat. Food">
        <title>A phased Vanilla planifolia genome enables genetic improvement of flavour and production.</title>
        <authorList>
            <person name="Hasing T."/>
            <person name="Tang H."/>
            <person name="Brym M."/>
            <person name="Khazi F."/>
            <person name="Huang T."/>
            <person name="Chambers A.H."/>
        </authorList>
    </citation>
    <scope>NUCLEOTIDE SEQUENCE [LARGE SCALE GENOMIC DNA]</scope>
    <source>
        <tissue evidence="1">Leaf</tissue>
    </source>
</reference>
<protein>
    <submittedName>
        <fullName evidence="1">Uncharacterized protein</fullName>
    </submittedName>
</protein>
<dbReference type="AlphaFoldDB" id="A0A835ULD4"/>
<accession>A0A835ULD4</accession>
<dbReference type="EMBL" id="JADCNM010000010">
    <property type="protein sequence ID" value="KAG0465907.1"/>
    <property type="molecule type" value="Genomic_DNA"/>
</dbReference>
<evidence type="ECO:0000313" key="2">
    <source>
        <dbReference type="Proteomes" id="UP000639772"/>
    </source>
</evidence>
<name>A0A835ULD4_VANPL</name>
<sequence>MKKWMEMMAYHKLELSLKLKAWMVIDRFFHRCVQEILLGCAETGLDPKKLAMSQQWRQENVPWDGASTSRESIS</sequence>
<organism evidence="1 2">
    <name type="scientific">Vanilla planifolia</name>
    <name type="common">Vanilla</name>
    <dbReference type="NCBI Taxonomy" id="51239"/>
    <lineage>
        <taxon>Eukaryota</taxon>
        <taxon>Viridiplantae</taxon>
        <taxon>Streptophyta</taxon>
        <taxon>Embryophyta</taxon>
        <taxon>Tracheophyta</taxon>
        <taxon>Spermatophyta</taxon>
        <taxon>Magnoliopsida</taxon>
        <taxon>Liliopsida</taxon>
        <taxon>Asparagales</taxon>
        <taxon>Orchidaceae</taxon>
        <taxon>Vanilloideae</taxon>
        <taxon>Vanilleae</taxon>
        <taxon>Vanilla</taxon>
    </lineage>
</organism>
<proteinExistence type="predicted"/>
<evidence type="ECO:0000313" key="1">
    <source>
        <dbReference type="EMBL" id="KAG0465907.1"/>
    </source>
</evidence>
<comment type="caution">
    <text evidence="1">The sequence shown here is derived from an EMBL/GenBank/DDBJ whole genome shotgun (WGS) entry which is preliminary data.</text>
</comment>
<gene>
    <name evidence="1" type="ORF">HPP92_020071</name>
</gene>
<dbReference type="Proteomes" id="UP000639772">
    <property type="component" value="Chromosome 10"/>
</dbReference>